<protein>
    <submittedName>
        <fullName evidence="2">Uncharacterized protein</fullName>
    </submittedName>
</protein>
<reference evidence="2" key="2">
    <citation type="submission" date="2019-01" db="UniProtKB">
        <authorList>
            <consortium name="EnsemblPlants"/>
        </authorList>
    </citation>
    <scope>IDENTIFICATION</scope>
    <source>
        <strain evidence="2">cv. Heinz 1706</strain>
    </source>
</reference>
<evidence type="ECO:0000313" key="2">
    <source>
        <dbReference type="EnsemblPlants" id="Solyc06g008315.1.1"/>
    </source>
</evidence>
<accession>A0A3Q7HJF4</accession>
<dbReference type="Proteomes" id="UP000004994">
    <property type="component" value="Chromosome 6"/>
</dbReference>
<dbReference type="Gramene" id="Solyc06g008315.1.1">
    <property type="protein sequence ID" value="Solyc06g008315.1.1"/>
    <property type="gene ID" value="Solyc06g008315.1"/>
</dbReference>
<dbReference type="PaxDb" id="4081-Solyc11g042480.1.1"/>
<dbReference type="AlphaFoldDB" id="A0A3Q7HJF4"/>
<dbReference type="EnsemblPlants" id="Solyc06g008315.1.1">
    <property type="protein sequence ID" value="Solyc06g008315.1.1"/>
    <property type="gene ID" value="Solyc06g008315.1"/>
</dbReference>
<keyword evidence="3" id="KW-1185">Reference proteome</keyword>
<reference evidence="2" key="1">
    <citation type="journal article" date="2012" name="Nature">
        <title>The tomato genome sequence provides insights into fleshy fruit evolution.</title>
        <authorList>
            <consortium name="Tomato Genome Consortium"/>
        </authorList>
    </citation>
    <scope>NUCLEOTIDE SEQUENCE [LARGE SCALE GENOMIC DNA]</scope>
    <source>
        <strain evidence="2">cv. Heinz 1706</strain>
    </source>
</reference>
<dbReference type="PANTHER" id="PTHR34427">
    <property type="entry name" value="DUF4283 DOMAIN PROTEIN"/>
    <property type="match status" value="1"/>
</dbReference>
<organism evidence="2">
    <name type="scientific">Solanum lycopersicum</name>
    <name type="common">Tomato</name>
    <name type="synonym">Lycopersicon esculentum</name>
    <dbReference type="NCBI Taxonomy" id="4081"/>
    <lineage>
        <taxon>Eukaryota</taxon>
        <taxon>Viridiplantae</taxon>
        <taxon>Streptophyta</taxon>
        <taxon>Embryophyta</taxon>
        <taxon>Tracheophyta</taxon>
        <taxon>Spermatophyta</taxon>
        <taxon>Magnoliopsida</taxon>
        <taxon>eudicotyledons</taxon>
        <taxon>Gunneridae</taxon>
        <taxon>Pentapetalae</taxon>
        <taxon>asterids</taxon>
        <taxon>lamiids</taxon>
        <taxon>Solanales</taxon>
        <taxon>Solanaceae</taxon>
        <taxon>Solanoideae</taxon>
        <taxon>Solaneae</taxon>
        <taxon>Solanum</taxon>
        <taxon>Solanum subgen. Lycopersicon</taxon>
    </lineage>
</organism>
<feature type="region of interest" description="Disordered" evidence="1">
    <location>
        <begin position="1"/>
        <end position="20"/>
    </location>
</feature>
<dbReference type="InParanoid" id="A0A3Q7HJF4"/>
<evidence type="ECO:0000313" key="3">
    <source>
        <dbReference type="Proteomes" id="UP000004994"/>
    </source>
</evidence>
<feature type="compositionally biased region" description="Polar residues" evidence="1">
    <location>
        <begin position="1"/>
        <end position="18"/>
    </location>
</feature>
<proteinExistence type="predicted"/>
<sequence>MKISYSEGNRQVTDTPGTRDTGLFKRCTVGSFDEGETQPPSLPDIRRWIAGWNPVEGCEDTNQKIKSTWIRALGVPLQLWSQRIFTEIGNLCGGRVETEEETGLKNYLKWERIKIRGDGKNYPSEISIERGGINFFITIWVERKVRLQILTPAVEENHQLVMPELGECSKETGGLPLSLDQQVIELSPTEKG</sequence>
<evidence type="ECO:0000256" key="1">
    <source>
        <dbReference type="SAM" id="MobiDB-lite"/>
    </source>
</evidence>
<dbReference type="PANTHER" id="PTHR34427:SF16">
    <property type="entry name" value="DUF4283 DOMAIN-CONTAINING PROTEIN"/>
    <property type="match status" value="1"/>
</dbReference>
<name>A0A3Q7HJF4_SOLLC</name>